<evidence type="ECO:0000313" key="1">
    <source>
        <dbReference type="EMBL" id="DAD67806.1"/>
    </source>
</evidence>
<sequence length="111" mass="13757">MRDRSTKLRHEVSVYKMIEMENELAEKDRMEEFVKNAYCEIVSQGNKETKTPAGTEYNEQTYRLTFRKQSISEIKKDWYFMHRNNKYKVIYWNEDFTNREFIEVFCRRIDE</sequence>
<dbReference type="InterPro" id="IPR038666">
    <property type="entry name" value="SSP1_head-tail_sf"/>
</dbReference>
<reference evidence="1" key="1">
    <citation type="journal article" date="2021" name="Proc. Natl. Acad. Sci. U.S.A.">
        <title>A Catalog of Tens of Thousands of Viruses from Human Metagenomes Reveals Hidden Associations with Chronic Diseases.</title>
        <authorList>
            <person name="Tisza M.J."/>
            <person name="Buck C.B."/>
        </authorList>
    </citation>
    <scope>NUCLEOTIDE SEQUENCE</scope>
    <source>
        <strain evidence="1">CtMS01</strain>
    </source>
</reference>
<organism evidence="1">
    <name type="scientific">Siphoviridae sp. ctMS01</name>
    <dbReference type="NCBI Taxonomy" id="2823574"/>
    <lineage>
        <taxon>Viruses</taxon>
        <taxon>Duplodnaviria</taxon>
        <taxon>Heunggongvirae</taxon>
        <taxon>Uroviricota</taxon>
        <taxon>Caudoviricetes</taxon>
    </lineage>
</organism>
<accession>A0A8S5LCZ9</accession>
<dbReference type="Gene3D" id="2.40.10.270">
    <property type="entry name" value="Bacteriophage SPP1 head-tail adaptor protein"/>
    <property type="match status" value="1"/>
</dbReference>
<dbReference type="InterPro" id="IPR008767">
    <property type="entry name" value="Phage_SPP1_head-tail_adaptor"/>
</dbReference>
<dbReference type="EMBL" id="BK014687">
    <property type="protein sequence ID" value="DAD67806.1"/>
    <property type="molecule type" value="Genomic_DNA"/>
</dbReference>
<dbReference type="Pfam" id="PF05521">
    <property type="entry name" value="Phage_HCP"/>
    <property type="match status" value="1"/>
</dbReference>
<proteinExistence type="predicted"/>
<protein>
    <submittedName>
        <fullName evidence="1">Head tail adaptor</fullName>
    </submittedName>
</protein>
<name>A0A8S5LCZ9_9CAUD</name>